<dbReference type="PRINTS" id="PR00722">
    <property type="entry name" value="CHYMOTRYPSIN"/>
</dbReference>
<dbReference type="Pfam" id="PF12032">
    <property type="entry name" value="CLIP"/>
    <property type="match status" value="1"/>
</dbReference>
<dbReference type="SMART" id="SM00680">
    <property type="entry name" value="CLIP"/>
    <property type="match status" value="1"/>
</dbReference>
<keyword evidence="15" id="KW-1185">Reference proteome</keyword>
<dbReference type="SMART" id="SM00020">
    <property type="entry name" value="Tryp_SPc"/>
    <property type="match status" value="1"/>
</dbReference>
<evidence type="ECO:0000256" key="8">
    <source>
        <dbReference type="ARBA" id="ARBA00023180"/>
    </source>
</evidence>
<keyword evidence="11" id="KW-0964">Secreted</keyword>
<protein>
    <recommendedName>
        <fullName evidence="11">CLIP domain-containing serine protease</fullName>
        <ecNumber evidence="10">3.4.21.-</ecNumber>
    </recommendedName>
</protein>
<reference evidence="14" key="1">
    <citation type="journal article" date="2021" name="Sci. Adv.">
        <title>The American lobster genome reveals insights on longevity, neural, and immune adaptations.</title>
        <authorList>
            <person name="Polinski J.M."/>
            <person name="Zimin A.V."/>
            <person name="Clark K.F."/>
            <person name="Kohn A.B."/>
            <person name="Sadowski N."/>
            <person name="Timp W."/>
            <person name="Ptitsyn A."/>
            <person name="Khanna P."/>
            <person name="Romanova D.Y."/>
            <person name="Williams P."/>
            <person name="Greenwood S.J."/>
            <person name="Moroz L.L."/>
            <person name="Walt D.R."/>
            <person name="Bodnar A.G."/>
        </authorList>
    </citation>
    <scope>NUCLEOTIDE SEQUENCE</scope>
    <source>
        <tissue evidence="14">Heart &amp; testis</tissue>
    </source>
</reference>
<evidence type="ECO:0000256" key="10">
    <source>
        <dbReference type="RuleBase" id="RU363034"/>
    </source>
</evidence>
<dbReference type="FunFam" id="2.40.10.10:FF:000078">
    <property type="entry name" value="Serine protease H137"/>
    <property type="match status" value="1"/>
</dbReference>
<dbReference type="AlphaFoldDB" id="A0A8J5J8B6"/>
<keyword evidence="7" id="KW-1015">Disulfide bond</keyword>
<dbReference type="InterPro" id="IPR043504">
    <property type="entry name" value="Peptidase_S1_PA_chymotrypsin"/>
</dbReference>
<dbReference type="InterPro" id="IPR051487">
    <property type="entry name" value="Ser/Thr_Proteases_Immune/Dev"/>
</dbReference>
<dbReference type="GO" id="GO:0005576">
    <property type="term" value="C:extracellular region"/>
    <property type="evidence" value="ECO:0007669"/>
    <property type="project" value="UniProtKB-SubCell"/>
</dbReference>
<comment type="similarity">
    <text evidence="9 11">Belongs to the peptidase S1 family. CLIP subfamily.</text>
</comment>
<dbReference type="Pfam" id="PF00089">
    <property type="entry name" value="Trypsin"/>
    <property type="match status" value="1"/>
</dbReference>
<dbReference type="Gene3D" id="2.40.10.10">
    <property type="entry name" value="Trypsin-like serine proteases"/>
    <property type="match status" value="2"/>
</dbReference>
<evidence type="ECO:0000256" key="4">
    <source>
        <dbReference type="ARBA" id="ARBA00022801"/>
    </source>
</evidence>
<evidence type="ECO:0000259" key="13">
    <source>
        <dbReference type="PROSITE" id="PS51888"/>
    </source>
</evidence>
<sequence>MGQPHPVCLVKWSPAKAGVTCQHECIPLRQCPQLVRLLSNATPENIGALQRVTCSFRNREPTVCCPRNTNLLPRNCGDSEGLTRIIGGTEVPLGSHPWMAVLGYRAVGSSTTEFLCGGSVINERYILTAAHCVLESVLGNKKLEVVRLGEWDLTTDLDCFQPDNNKTAICAAPVQDFTVEEIIPHPNYNTRVKFSDDIALIRVSSPIDISGFWVKAVCLPPQNIDVANRSNNVPIAAGWGITELGTTSNRLLHVELPFVDRSQCNATHRGDIVNEQICVGGRAGQDSCGGDSGGPLILPGPRGPPYLQIGVVSYGPSNCGQQSVPGVYTYVTHYRNWIEEKLRP</sequence>
<dbReference type="FunFam" id="2.40.10.10:FF:000028">
    <property type="entry name" value="Serine protease easter"/>
    <property type="match status" value="1"/>
</dbReference>
<dbReference type="PROSITE" id="PS00135">
    <property type="entry name" value="TRYPSIN_SER"/>
    <property type="match status" value="1"/>
</dbReference>
<dbReference type="InterPro" id="IPR001254">
    <property type="entry name" value="Trypsin_dom"/>
</dbReference>
<dbReference type="EMBL" id="JAHLQT010044109">
    <property type="protein sequence ID" value="KAG7154602.1"/>
    <property type="molecule type" value="Genomic_DNA"/>
</dbReference>
<comment type="domain">
    <text evidence="11">The clip domain consists of 35-55 residues which are 'knitted' together usually by 3 conserved disulfide bonds forming a clip-like compact structure.</text>
</comment>
<dbReference type="InterPro" id="IPR001314">
    <property type="entry name" value="Peptidase_S1A"/>
</dbReference>
<dbReference type="InterPro" id="IPR038565">
    <property type="entry name" value="CLIP_sf"/>
</dbReference>
<evidence type="ECO:0000256" key="9">
    <source>
        <dbReference type="ARBA" id="ARBA00024195"/>
    </source>
</evidence>
<feature type="domain" description="Peptidase S1" evidence="12">
    <location>
        <begin position="85"/>
        <end position="343"/>
    </location>
</feature>
<dbReference type="Gene3D" id="3.30.1640.30">
    <property type="match status" value="1"/>
</dbReference>
<gene>
    <name evidence="14" type="primary">Clip2-L3</name>
    <name evidence="14" type="ORF">Hamer_G014948</name>
</gene>
<evidence type="ECO:0000256" key="3">
    <source>
        <dbReference type="ARBA" id="ARBA00022729"/>
    </source>
</evidence>
<dbReference type="SUPFAM" id="SSF50494">
    <property type="entry name" value="Trypsin-like serine proteases"/>
    <property type="match status" value="1"/>
</dbReference>
<name>A0A8J5J8B6_HOMAM</name>
<evidence type="ECO:0000313" key="14">
    <source>
        <dbReference type="EMBL" id="KAG7154602.1"/>
    </source>
</evidence>
<organism evidence="14 15">
    <name type="scientific">Homarus americanus</name>
    <name type="common">American lobster</name>
    <dbReference type="NCBI Taxonomy" id="6706"/>
    <lineage>
        <taxon>Eukaryota</taxon>
        <taxon>Metazoa</taxon>
        <taxon>Ecdysozoa</taxon>
        <taxon>Arthropoda</taxon>
        <taxon>Crustacea</taxon>
        <taxon>Multicrustacea</taxon>
        <taxon>Malacostraca</taxon>
        <taxon>Eumalacostraca</taxon>
        <taxon>Eucarida</taxon>
        <taxon>Decapoda</taxon>
        <taxon>Pleocyemata</taxon>
        <taxon>Astacidea</taxon>
        <taxon>Nephropoidea</taxon>
        <taxon>Nephropidae</taxon>
        <taxon>Homarus</taxon>
    </lineage>
</organism>
<dbReference type="InterPro" id="IPR018114">
    <property type="entry name" value="TRYPSIN_HIS"/>
</dbReference>
<evidence type="ECO:0000259" key="12">
    <source>
        <dbReference type="PROSITE" id="PS50240"/>
    </source>
</evidence>
<evidence type="ECO:0000256" key="6">
    <source>
        <dbReference type="ARBA" id="ARBA00022837"/>
    </source>
</evidence>
<dbReference type="PROSITE" id="PS51888">
    <property type="entry name" value="CLIP"/>
    <property type="match status" value="1"/>
</dbReference>
<dbReference type="Proteomes" id="UP000747542">
    <property type="component" value="Unassembled WGS sequence"/>
</dbReference>
<keyword evidence="1 10" id="KW-0645">Protease</keyword>
<feature type="domain" description="Clip" evidence="13">
    <location>
        <begin position="14"/>
        <end position="65"/>
    </location>
</feature>
<evidence type="ECO:0000256" key="11">
    <source>
        <dbReference type="RuleBase" id="RU366078"/>
    </source>
</evidence>
<keyword evidence="3" id="KW-0732">Signal</keyword>
<dbReference type="GO" id="GO:0004252">
    <property type="term" value="F:serine-type endopeptidase activity"/>
    <property type="evidence" value="ECO:0007669"/>
    <property type="project" value="UniProtKB-UniRule"/>
</dbReference>
<dbReference type="GO" id="GO:0051604">
    <property type="term" value="P:protein maturation"/>
    <property type="evidence" value="ECO:0007669"/>
    <property type="project" value="UniProtKB-ARBA"/>
</dbReference>
<evidence type="ECO:0000313" key="15">
    <source>
        <dbReference type="Proteomes" id="UP000747542"/>
    </source>
</evidence>
<keyword evidence="8" id="KW-0325">Glycoprotein</keyword>
<keyword evidence="2" id="KW-0479">Metal-binding</keyword>
<dbReference type="PROSITE" id="PS00134">
    <property type="entry name" value="TRYPSIN_HIS"/>
    <property type="match status" value="1"/>
</dbReference>
<comment type="caution">
    <text evidence="14">The sequence shown here is derived from an EMBL/GenBank/DDBJ whole genome shotgun (WGS) entry which is preliminary data.</text>
</comment>
<evidence type="ECO:0000256" key="7">
    <source>
        <dbReference type="ARBA" id="ARBA00023157"/>
    </source>
</evidence>
<proteinExistence type="inferred from homology"/>
<dbReference type="InterPro" id="IPR033116">
    <property type="entry name" value="TRYPSIN_SER"/>
</dbReference>
<dbReference type="PANTHER" id="PTHR24256">
    <property type="entry name" value="TRYPTASE-RELATED"/>
    <property type="match status" value="1"/>
</dbReference>
<evidence type="ECO:0000256" key="1">
    <source>
        <dbReference type="ARBA" id="ARBA00022670"/>
    </source>
</evidence>
<accession>A0A8J5J8B6</accession>
<dbReference type="GO" id="GO:0006508">
    <property type="term" value="P:proteolysis"/>
    <property type="evidence" value="ECO:0007669"/>
    <property type="project" value="UniProtKB-KW"/>
</dbReference>
<dbReference type="EC" id="3.4.21.-" evidence="10"/>
<evidence type="ECO:0000256" key="5">
    <source>
        <dbReference type="ARBA" id="ARBA00022825"/>
    </source>
</evidence>
<keyword evidence="5 10" id="KW-0720">Serine protease</keyword>
<dbReference type="CDD" id="cd00190">
    <property type="entry name" value="Tryp_SPc"/>
    <property type="match status" value="1"/>
</dbReference>
<keyword evidence="6" id="KW-0106">Calcium</keyword>
<comment type="subcellular location">
    <subcellularLocation>
        <location evidence="11">Secreted</location>
    </subcellularLocation>
</comment>
<dbReference type="GO" id="GO:0046872">
    <property type="term" value="F:metal ion binding"/>
    <property type="evidence" value="ECO:0007669"/>
    <property type="project" value="UniProtKB-KW"/>
</dbReference>
<dbReference type="InterPro" id="IPR022700">
    <property type="entry name" value="CLIP"/>
</dbReference>
<evidence type="ECO:0000256" key="2">
    <source>
        <dbReference type="ARBA" id="ARBA00022723"/>
    </source>
</evidence>
<dbReference type="PROSITE" id="PS50240">
    <property type="entry name" value="TRYPSIN_DOM"/>
    <property type="match status" value="1"/>
</dbReference>
<keyword evidence="4 10" id="KW-0378">Hydrolase</keyword>
<dbReference type="InterPro" id="IPR009003">
    <property type="entry name" value="Peptidase_S1_PA"/>
</dbReference>